<organism evidence="1 2">
    <name type="scientific">Chitinophaga japonensis</name>
    <name type="common">Flexibacter japonensis</name>
    <dbReference type="NCBI Taxonomy" id="104662"/>
    <lineage>
        <taxon>Bacteria</taxon>
        <taxon>Pseudomonadati</taxon>
        <taxon>Bacteroidota</taxon>
        <taxon>Chitinophagia</taxon>
        <taxon>Chitinophagales</taxon>
        <taxon>Chitinophagaceae</taxon>
        <taxon>Chitinophaga</taxon>
    </lineage>
</organism>
<dbReference type="Proteomes" id="UP000316778">
    <property type="component" value="Unassembled WGS sequence"/>
</dbReference>
<evidence type="ECO:0000313" key="1">
    <source>
        <dbReference type="EMBL" id="TWI86610.1"/>
    </source>
</evidence>
<dbReference type="AlphaFoldDB" id="A0A562T0W6"/>
<keyword evidence="2" id="KW-1185">Reference proteome</keyword>
<comment type="caution">
    <text evidence="1">The sequence shown here is derived from an EMBL/GenBank/DDBJ whole genome shotgun (WGS) entry which is preliminary data.</text>
</comment>
<gene>
    <name evidence="1" type="ORF">LX66_3872</name>
</gene>
<accession>A0A562T0W6</accession>
<sequence>MEQFNLDFDLQGRNYVIPVTLHHEHGATFYRALVGEDHAIDYYRQENGVLKPEVVTSEDPQLVNAIATRILAHLHRPDNNSHPSVP</sequence>
<dbReference type="RefSeq" id="WP_145716551.1">
    <property type="nucleotide sequence ID" value="NZ_BAAAFY010000004.1"/>
</dbReference>
<name>A0A562T0W6_CHIJA</name>
<proteinExistence type="predicted"/>
<reference evidence="1 2" key="1">
    <citation type="journal article" date="2013" name="Stand. Genomic Sci.">
        <title>Genomic Encyclopedia of Type Strains, Phase I: The one thousand microbial genomes (KMG-I) project.</title>
        <authorList>
            <person name="Kyrpides N.C."/>
            <person name="Woyke T."/>
            <person name="Eisen J.A."/>
            <person name="Garrity G."/>
            <person name="Lilburn T.G."/>
            <person name="Beck B.J."/>
            <person name="Whitman W.B."/>
            <person name="Hugenholtz P."/>
            <person name="Klenk H.P."/>
        </authorList>
    </citation>
    <scope>NUCLEOTIDE SEQUENCE [LARGE SCALE GENOMIC DNA]</scope>
    <source>
        <strain evidence="1 2">DSM 13484</strain>
    </source>
</reference>
<dbReference type="OrthoDB" id="679060at2"/>
<dbReference type="EMBL" id="VLLG01000004">
    <property type="protein sequence ID" value="TWI86610.1"/>
    <property type="molecule type" value="Genomic_DNA"/>
</dbReference>
<protein>
    <submittedName>
        <fullName evidence="1">Uncharacterized protein</fullName>
    </submittedName>
</protein>
<evidence type="ECO:0000313" key="2">
    <source>
        <dbReference type="Proteomes" id="UP000316778"/>
    </source>
</evidence>